<proteinExistence type="predicted"/>
<dbReference type="InterPro" id="IPR015422">
    <property type="entry name" value="PyrdxlP-dep_Trfase_small"/>
</dbReference>
<dbReference type="InterPro" id="IPR050106">
    <property type="entry name" value="HistidinolP_aminotransfase"/>
</dbReference>
<evidence type="ECO:0000256" key="2">
    <source>
        <dbReference type="ARBA" id="ARBA00022679"/>
    </source>
</evidence>
<reference evidence="5" key="1">
    <citation type="submission" date="2018-06" db="EMBL/GenBank/DDBJ databases">
        <authorList>
            <person name="Zhirakovskaya E."/>
        </authorList>
    </citation>
    <scope>NUCLEOTIDE SEQUENCE</scope>
</reference>
<dbReference type="AlphaFoldDB" id="A0A3B0UKA4"/>
<dbReference type="GO" id="GO:0030170">
    <property type="term" value="F:pyridoxal phosphate binding"/>
    <property type="evidence" value="ECO:0007669"/>
    <property type="project" value="InterPro"/>
</dbReference>
<sequence>MSTTEYKAGLSIEDLPNKLQKKRPLKLASNENPLGSSPLALQAIRDNLETVHIYPAKQIEMQLRQVLATFLGNQLTPEHIVIGSGGIEVLEFVARSYLTTPDAESVLPRQTFPFFARYNGRTQQKINFYDLDAEDFSYSPEKIMAAITPKTKMVYVCNPNNPTGDIMSATMLHQLIEMLPDDVLLVHDEAYYEFVDSPDYPDTMPYVLANKNVFIMRTFSKIYGLAGLRLGYGIASPQIIERVASVKRNFHVNKLALVAGLAALKDDDHKQRTIANNAVGKQWLTEHLRQLNCHVWPSQANFLLFSHAQMPASVIINGLMAEAIIVRPAFGLDNHIRLSIGTPAQNERLIETLTAVLSI</sequence>
<dbReference type="EMBL" id="UOEU01000225">
    <property type="protein sequence ID" value="VAW31465.1"/>
    <property type="molecule type" value="Genomic_DNA"/>
</dbReference>
<dbReference type="InterPro" id="IPR015424">
    <property type="entry name" value="PyrdxlP-dep_Trfase"/>
</dbReference>
<keyword evidence="3" id="KW-0663">Pyridoxal phosphate</keyword>
<evidence type="ECO:0000256" key="1">
    <source>
        <dbReference type="ARBA" id="ARBA00022576"/>
    </source>
</evidence>
<keyword evidence="1 5" id="KW-0032">Aminotransferase</keyword>
<dbReference type="CDD" id="cd00609">
    <property type="entry name" value="AAT_like"/>
    <property type="match status" value="1"/>
</dbReference>
<keyword evidence="2 5" id="KW-0808">Transferase</keyword>
<name>A0A3B0UKA4_9ZZZZ</name>
<dbReference type="SUPFAM" id="SSF53383">
    <property type="entry name" value="PLP-dependent transferases"/>
    <property type="match status" value="1"/>
</dbReference>
<evidence type="ECO:0000313" key="5">
    <source>
        <dbReference type="EMBL" id="VAW31465.1"/>
    </source>
</evidence>
<organism evidence="5">
    <name type="scientific">hydrothermal vent metagenome</name>
    <dbReference type="NCBI Taxonomy" id="652676"/>
    <lineage>
        <taxon>unclassified sequences</taxon>
        <taxon>metagenomes</taxon>
        <taxon>ecological metagenomes</taxon>
    </lineage>
</organism>
<evidence type="ECO:0000256" key="3">
    <source>
        <dbReference type="ARBA" id="ARBA00022898"/>
    </source>
</evidence>
<dbReference type="PANTHER" id="PTHR43643:SF3">
    <property type="entry name" value="HISTIDINOL-PHOSPHATE AMINOTRANSFERASE"/>
    <property type="match status" value="1"/>
</dbReference>
<accession>A0A3B0UKA4</accession>
<dbReference type="PANTHER" id="PTHR43643">
    <property type="entry name" value="HISTIDINOL-PHOSPHATE AMINOTRANSFERASE 2"/>
    <property type="match status" value="1"/>
</dbReference>
<dbReference type="InterPro" id="IPR004839">
    <property type="entry name" value="Aminotransferase_I/II_large"/>
</dbReference>
<dbReference type="Gene3D" id="3.40.640.10">
    <property type="entry name" value="Type I PLP-dependent aspartate aminotransferase-like (Major domain)"/>
    <property type="match status" value="1"/>
</dbReference>
<dbReference type="Pfam" id="PF00155">
    <property type="entry name" value="Aminotran_1_2"/>
    <property type="match status" value="1"/>
</dbReference>
<feature type="domain" description="Aminotransferase class I/classII large" evidence="4">
    <location>
        <begin position="25"/>
        <end position="353"/>
    </location>
</feature>
<protein>
    <submittedName>
        <fullName evidence="5">Aspartate aminotransferase</fullName>
        <ecNumber evidence="5">2.6.1.1</ecNumber>
    </submittedName>
</protein>
<dbReference type="EC" id="2.6.1.1" evidence="5"/>
<dbReference type="Gene3D" id="3.90.1150.10">
    <property type="entry name" value="Aspartate Aminotransferase, domain 1"/>
    <property type="match status" value="1"/>
</dbReference>
<evidence type="ECO:0000259" key="4">
    <source>
        <dbReference type="Pfam" id="PF00155"/>
    </source>
</evidence>
<dbReference type="InterPro" id="IPR015421">
    <property type="entry name" value="PyrdxlP-dep_Trfase_major"/>
</dbReference>
<gene>
    <name evidence="5" type="ORF">MNBD_CHLOROFLEXI01-1567</name>
</gene>
<dbReference type="GO" id="GO:0004069">
    <property type="term" value="F:L-aspartate:2-oxoglutarate aminotransferase activity"/>
    <property type="evidence" value="ECO:0007669"/>
    <property type="project" value="UniProtKB-EC"/>
</dbReference>